<accession>A0ABW3K404</accession>
<dbReference type="Proteomes" id="UP001597112">
    <property type="component" value="Unassembled WGS sequence"/>
</dbReference>
<protein>
    <submittedName>
        <fullName evidence="2">DUF4340 domain-containing protein</fullName>
    </submittedName>
</protein>
<keyword evidence="3" id="KW-1185">Reference proteome</keyword>
<evidence type="ECO:0000313" key="3">
    <source>
        <dbReference type="Proteomes" id="UP001597112"/>
    </source>
</evidence>
<dbReference type="Pfam" id="PF14238">
    <property type="entry name" value="DUF4340"/>
    <property type="match status" value="1"/>
</dbReference>
<proteinExistence type="predicted"/>
<sequence length="306" mass="34660">MQEKKNKRLLIILVVLLAATAATVWYGKRDNTFEVDETIFRKADLREVNEVILQSPAGKVDLKYLGSAWKVNEAYNADRNMIEVLFATLGQAKPKRPVAQSQQDSISKVIETSGVKVSLISGGKTVEEFFAGGNEAKTQAYFKGVGAGTPYVMSIPGYRVYVSGIFELNEKGWRDKYIFGFNWRNFKNLEVRFPSRETDNFLVEMDDNFFGIKGVQTDTSKMNNFLDAVSLLTADEYIDATPTLDSLSKKDPLFILTVTDIAEKKYELKIFSSGPQQFFGQIGNDWSVLHENKIRAILHPKRYFLK</sequence>
<evidence type="ECO:0000259" key="1">
    <source>
        <dbReference type="Pfam" id="PF14238"/>
    </source>
</evidence>
<evidence type="ECO:0000313" key="2">
    <source>
        <dbReference type="EMBL" id="MFD1000990.1"/>
    </source>
</evidence>
<feature type="domain" description="DUF4340" evidence="1">
    <location>
        <begin position="69"/>
        <end position="241"/>
    </location>
</feature>
<dbReference type="InterPro" id="IPR025641">
    <property type="entry name" value="DUF4340"/>
</dbReference>
<dbReference type="RefSeq" id="WP_377580443.1">
    <property type="nucleotide sequence ID" value="NZ_JBHTKA010000007.1"/>
</dbReference>
<gene>
    <name evidence="2" type="ORF">ACFQ21_16810</name>
</gene>
<comment type="caution">
    <text evidence="2">The sequence shown here is derived from an EMBL/GenBank/DDBJ whole genome shotgun (WGS) entry which is preliminary data.</text>
</comment>
<dbReference type="EMBL" id="JBHTKA010000007">
    <property type="protein sequence ID" value="MFD1000990.1"/>
    <property type="molecule type" value="Genomic_DNA"/>
</dbReference>
<name>A0ABW3K404_9BACT</name>
<organism evidence="2 3">
    <name type="scientific">Ohtaekwangia kribbensis</name>
    <dbReference type="NCBI Taxonomy" id="688913"/>
    <lineage>
        <taxon>Bacteria</taxon>
        <taxon>Pseudomonadati</taxon>
        <taxon>Bacteroidota</taxon>
        <taxon>Cytophagia</taxon>
        <taxon>Cytophagales</taxon>
        <taxon>Fulvivirgaceae</taxon>
        <taxon>Ohtaekwangia</taxon>
    </lineage>
</organism>
<reference evidence="3" key="1">
    <citation type="journal article" date="2019" name="Int. J. Syst. Evol. Microbiol.">
        <title>The Global Catalogue of Microorganisms (GCM) 10K type strain sequencing project: providing services to taxonomists for standard genome sequencing and annotation.</title>
        <authorList>
            <consortium name="The Broad Institute Genomics Platform"/>
            <consortium name="The Broad Institute Genome Sequencing Center for Infectious Disease"/>
            <person name="Wu L."/>
            <person name="Ma J."/>
        </authorList>
    </citation>
    <scope>NUCLEOTIDE SEQUENCE [LARGE SCALE GENOMIC DNA]</scope>
    <source>
        <strain evidence="3">CCUG 58938</strain>
    </source>
</reference>